<comment type="similarity">
    <text evidence="9">Belongs to the SecD/SecF family. SecD subfamily.</text>
</comment>
<dbReference type="GO" id="GO:0043952">
    <property type="term" value="P:protein transport by the Sec complex"/>
    <property type="evidence" value="ECO:0007669"/>
    <property type="project" value="UniProtKB-UniRule"/>
</dbReference>
<dbReference type="RefSeq" id="WP_106057991.1">
    <property type="nucleotide sequence ID" value="NZ_CAURSC010000002.1"/>
</dbReference>
<gene>
    <name evidence="9" type="primary">secD</name>
    <name evidence="10" type="synonym">secF</name>
    <name evidence="13" type="ORF">C5Q96_02740</name>
</gene>
<feature type="transmembrane region" description="Helical" evidence="9">
    <location>
        <begin position="269"/>
        <end position="289"/>
    </location>
</feature>
<dbReference type="KEGG" id="mdv:C5Q96_02740"/>
<accession>A0A2S0L6L8</accession>
<comment type="subunit">
    <text evidence="9">Forms a complex with SecF. Part of the essential Sec protein translocation apparatus which comprises SecA, SecYEG and auxiliary proteins SecDF. Other proteins may also be involved.</text>
</comment>
<evidence type="ECO:0000256" key="3">
    <source>
        <dbReference type="ARBA" id="ARBA00022475"/>
    </source>
</evidence>
<dbReference type="InterPro" id="IPR005665">
    <property type="entry name" value="SecF_bac"/>
</dbReference>
<keyword evidence="5 9" id="KW-0653">Protein transport</keyword>
<feature type="domain" description="Protein export membrane protein SecD/SecF C-terminal" evidence="11">
    <location>
        <begin position="549"/>
        <end position="721"/>
    </location>
</feature>
<dbReference type="InterPro" id="IPR005791">
    <property type="entry name" value="SecD"/>
</dbReference>
<dbReference type="InterPro" id="IPR048634">
    <property type="entry name" value="SecD_SecF_C"/>
</dbReference>
<dbReference type="GO" id="GO:0005886">
    <property type="term" value="C:plasma membrane"/>
    <property type="evidence" value="ECO:0007669"/>
    <property type="project" value="UniProtKB-SubCell"/>
</dbReference>
<sequence length="757" mass="82011">MKTGTKKFLAVLVTVIIIIGWAIAINGAGPIKSINKQLKYGLDINGGVYVLLQADTKATGSDLSKLMDQTKSVLENRVNAMGISEATVSVEGNNKVRVEMPGVDDADTAIKQIGKTAQLRFLLADGTQIMNGNDIKDASFSTDSNNGGYKITMDFTSAGSQKFAKATEKTSQGAVTATLKNSDGSAFDAQSIIIMLDNKVISAPTAKSVINSRSCEITRQGGFSKEEASQTSSLIRGGALPASLTEVNSSVETATIGANALVKSVKAGIIGLAIVFLIMLVAYGLLGFIADLALSLYVLIVLVAMASLGAVLTLPGIAGIILSIGMAVDSNVIIFTRIREEISKGKSIRAAVDTGFKSALSTVVDSQTTTLIASIVLYLIGTTAVKGFALTLMLGTICSIFTAVIITQLYVTLLADSKTFGKNKYFGVNEDGTPRFKLKREFDFIGNRKKFYALSLSVIIIGIACAGFKGFNYGIDFTGGTTIQLDMGKKVNIEEVKKTIAKHKLDPQIVYAGDKNNQIVIRTIKALKADQRQEVINTIDSKYSLKKGAVLSSEEFGPTVGKELRHNAVKSVLIATFCMLIYIRFRFKNWNYGLAAVSGLGHDVLVTLAIYAIFGFTINNPFIAGILTVVGYSINDTIVVFDRIRENTKFYKRKEVVELINDSINQTLSRSIMTSLTTIVVMIPLFFLVSSEIRQFLIPLIIGVSVGTYSSIFLCSPLLYESMRKQNMSKYAKRIEQNEKQRKRIERAKRENDGIIK</sequence>
<dbReference type="HAMAP" id="MF_01464_B">
    <property type="entry name" value="SecF_B"/>
    <property type="match status" value="1"/>
</dbReference>
<dbReference type="GO" id="GO:0015450">
    <property type="term" value="F:protein-transporting ATPase activity"/>
    <property type="evidence" value="ECO:0007669"/>
    <property type="project" value="InterPro"/>
</dbReference>
<dbReference type="PANTHER" id="PTHR30081">
    <property type="entry name" value="PROTEIN-EXPORT MEMBRANE PROTEIN SEC"/>
    <property type="match status" value="1"/>
</dbReference>
<dbReference type="NCBIfam" id="TIGR00916">
    <property type="entry name" value="2A0604s01"/>
    <property type="match status" value="2"/>
</dbReference>
<feature type="transmembrane region" description="Helical" evidence="9">
    <location>
        <begin position="392"/>
        <end position="415"/>
    </location>
</feature>
<feature type="transmembrane region" description="Helical" evidence="9">
    <location>
        <begin position="296"/>
        <end position="314"/>
    </location>
</feature>
<evidence type="ECO:0000256" key="10">
    <source>
        <dbReference type="HAMAP-Rule" id="MF_01464"/>
    </source>
</evidence>
<dbReference type="InterPro" id="IPR022645">
    <property type="entry name" value="SecD/SecF_bac"/>
</dbReference>
<evidence type="ECO:0000259" key="12">
    <source>
        <dbReference type="Pfam" id="PF21760"/>
    </source>
</evidence>
<evidence type="ECO:0000256" key="6">
    <source>
        <dbReference type="ARBA" id="ARBA00022989"/>
    </source>
</evidence>
<name>A0A2S0L6L8_9FIRM</name>
<dbReference type="Gene3D" id="1.20.1640.10">
    <property type="entry name" value="Multidrug efflux transporter AcrB transmembrane domain"/>
    <property type="match status" value="2"/>
</dbReference>
<dbReference type="HAMAP" id="MF_01463_B">
    <property type="entry name" value="SecD_B"/>
    <property type="match status" value="1"/>
</dbReference>
<reference evidence="14" key="1">
    <citation type="submission" date="2018-02" db="EMBL/GenBank/DDBJ databases">
        <authorList>
            <person name="Holder M.E."/>
            <person name="Ajami N.J."/>
            <person name="Petrosino J.F."/>
        </authorList>
    </citation>
    <scope>NUCLEOTIDE SEQUENCE [LARGE SCALE GENOMIC DNA]</scope>
    <source>
        <strain evidence="14">CCUG 47132</strain>
    </source>
</reference>
<proteinExistence type="inferred from homology"/>
<comment type="caution">
    <text evidence="9">Lacks conserved residue(s) required for the propagation of feature annotation.</text>
</comment>
<protein>
    <recommendedName>
        <fullName evidence="9 10">Multifunctional fusion protein</fullName>
    </recommendedName>
    <domain>
        <recommendedName>
            <fullName evidence="9">Protein translocase subunit SecD</fullName>
        </recommendedName>
    </domain>
    <domain>
        <recommendedName>
            <fullName evidence="10">Protein-export membrane protein SecF</fullName>
        </recommendedName>
    </domain>
</protein>
<keyword evidence="7 9" id="KW-0811">Translocation</keyword>
<feature type="transmembrane region" description="Helical" evidence="9">
    <location>
        <begin position="592"/>
        <end position="616"/>
    </location>
</feature>
<evidence type="ECO:0000256" key="7">
    <source>
        <dbReference type="ARBA" id="ARBA00023010"/>
    </source>
</evidence>
<dbReference type="EMBL" id="CP027228">
    <property type="protein sequence ID" value="AVM48937.1"/>
    <property type="molecule type" value="Genomic_DNA"/>
</dbReference>
<dbReference type="GO" id="GO:0065002">
    <property type="term" value="P:intracellular protein transmembrane transport"/>
    <property type="evidence" value="ECO:0007669"/>
    <property type="project" value="UniProtKB-UniRule"/>
</dbReference>
<dbReference type="GeneID" id="78391172"/>
<evidence type="ECO:0000256" key="2">
    <source>
        <dbReference type="ARBA" id="ARBA00022448"/>
    </source>
</evidence>
<feature type="transmembrane region" description="Helical" evidence="9">
    <location>
        <begin position="696"/>
        <end position="720"/>
    </location>
</feature>
<evidence type="ECO:0000256" key="4">
    <source>
        <dbReference type="ARBA" id="ARBA00022692"/>
    </source>
</evidence>
<evidence type="ECO:0000256" key="5">
    <source>
        <dbReference type="ARBA" id="ARBA00022927"/>
    </source>
</evidence>
<feature type="domain" description="Protein translocase subunit SecDF P1" evidence="12">
    <location>
        <begin position="67"/>
        <end position="125"/>
    </location>
</feature>
<evidence type="ECO:0000259" key="11">
    <source>
        <dbReference type="Pfam" id="PF02355"/>
    </source>
</evidence>
<dbReference type="Proteomes" id="UP000237883">
    <property type="component" value="Chromosome"/>
</dbReference>
<feature type="transmembrane region" description="Helical" evidence="9">
    <location>
        <begin position="672"/>
        <end position="690"/>
    </location>
</feature>
<keyword evidence="2 9" id="KW-0813">Transport</keyword>
<dbReference type="InterPro" id="IPR055344">
    <property type="entry name" value="SecD_SecF_C_bact"/>
</dbReference>
<keyword evidence="3 9" id="KW-1003">Cell membrane</keyword>
<evidence type="ECO:0000313" key="14">
    <source>
        <dbReference type="Proteomes" id="UP000237883"/>
    </source>
</evidence>
<evidence type="ECO:0000256" key="9">
    <source>
        <dbReference type="HAMAP-Rule" id="MF_01463"/>
    </source>
</evidence>
<evidence type="ECO:0000313" key="13">
    <source>
        <dbReference type="EMBL" id="AVM48937.1"/>
    </source>
</evidence>
<evidence type="ECO:0000256" key="8">
    <source>
        <dbReference type="ARBA" id="ARBA00023136"/>
    </source>
</evidence>
<dbReference type="InterPro" id="IPR048631">
    <property type="entry name" value="SecD_1st"/>
</dbReference>
<keyword evidence="6 9" id="KW-1133">Transmembrane helix</keyword>
<dbReference type="Gene3D" id="3.30.70.3220">
    <property type="match status" value="1"/>
</dbReference>
<dbReference type="PANTHER" id="PTHR30081:SF1">
    <property type="entry name" value="PROTEIN TRANSLOCASE SUBUNIT SECD"/>
    <property type="match status" value="1"/>
</dbReference>
<organism evidence="13 14">
    <name type="scientific">Mogibacterium diversum</name>
    <dbReference type="NCBI Taxonomy" id="114527"/>
    <lineage>
        <taxon>Bacteria</taxon>
        <taxon>Bacillati</taxon>
        <taxon>Bacillota</taxon>
        <taxon>Clostridia</taxon>
        <taxon>Peptostreptococcales</taxon>
        <taxon>Anaerovoracaceae</taxon>
        <taxon>Mogibacterium</taxon>
    </lineage>
</organism>
<comment type="subunit">
    <text evidence="10">Forms a complex with SecD. Part of the essential Sec protein translocation apparatus which comprises SecA, SecYEG and auxiliary proteins SecDF. Other proteins may also be involved.</text>
</comment>
<feature type="transmembrane region" description="Helical" evidence="9">
    <location>
        <begin position="451"/>
        <end position="471"/>
    </location>
</feature>
<dbReference type="Pfam" id="PF02355">
    <property type="entry name" value="SecD_SecF_C"/>
    <property type="match status" value="2"/>
</dbReference>
<feature type="transmembrane region" description="Helical" evidence="9">
    <location>
        <begin position="359"/>
        <end position="380"/>
    </location>
</feature>
<dbReference type="GO" id="GO:0006605">
    <property type="term" value="P:protein targeting"/>
    <property type="evidence" value="ECO:0007669"/>
    <property type="project" value="UniProtKB-UniRule"/>
</dbReference>
<feature type="transmembrane region" description="Helical" evidence="9">
    <location>
        <begin position="622"/>
        <end position="644"/>
    </location>
</feature>
<dbReference type="OrthoDB" id="9805019at2"/>
<feature type="domain" description="Protein export membrane protein SecD/SecF C-terminal" evidence="11">
    <location>
        <begin position="254"/>
        <end position="409"/>
    </location>
</feature>
<dbReference type="PRINTS" id="PR01755">
    <property type="entry name" value="SECFTRNLCASE"/>
</dbReference>
<comment type="subcellular location">
    <subcellularLocation>
        <location evidence="1 9">Cell membrane</location>
        <topology evidence="1 9">Multi-pass membrane protein</topology>
    </subcellularLocation>
</comment>
<dbReference type="InterPro" id="IPR022813">
    <property type="entry name" value="SecD/SecF_arch_bac"/>
</dbReference>
<dbReference type="AlphaFoldDB" id="A0A2S0L6L8"/>
<evidence type="ECO:0000256" key="1">
    <source>
        <dbReference type="ARBA" id="ARBA00004651"/>
    </source>
</evidence>
<dbReference type="Pfam" id="PF21760">
    <property type="entry name" value="SecD_1st"/>
    <property type="match status" value="1"/>
</dbReference>
<keyword evidence="4 9" id="KW-0812">Transmembrane</keyword>
<dbReference type="InterPro" id="IPR022646">
    <property type="entry name" value="SecD/SecF_CS"/>
</dbReference>
<comment type="function">
    <text evidence="9">Part of the Sec protein translocase complex. Interacts with the SecYEG preprotein conducting channel. SecDF uses the proton motive force (PMF) to complete protein translocation after the ATP-dependent function of SecA.</text>
</comment>
<keyword evidence="8 9" id="KW-0472">Membrane</keyword>
<dbReference type="NCBIfam" id="TIGR00966">
    <property type="entry name" value="transloc_SecF"/>
    <property type="match status" value="1"/>
</dbReference>
<dbReference type="Pfam" id="PF07549">
    <property type="entry name" value="Sec_GG"/>
    <property type="match status" value="2"/>
</dbReference>
<comment type="similarity">
    <text evidence="10">Belongs to the SecD/SecF family. SecF subfamily.</text>
</comment>
<dbReference type="SUPFAM" id="SSF82866">
    <property type="entry name" value="Multidrug efflux transporter AcrB transmembrane domain"/>
    <property type="match status" value="2"/>
</dbReference>
<dbReference type="NCBIfam" id="TIGR01129">
    <property type="entry name" value="secD"/>
    <property type="match status" value="1"/>
</dbReference>
<keyword evidence="14" id="KW-1185">Reference proteome</keyword>